<dbReference type="EMBL" id="RXNU01000008">
    <property type="protein sequence ID" value="RTR38005.1"/>
    <property type="molecule type" value="Genomic_DNA"/>
</dbReference>
<keyword evidence="9" id="KW-1133">Transmembrane helix</keyword>
<proteinExistence type="predicted"/>
<gene>
    <name evidence="13" type="ORF">EKG38_15685</name>
</gene>
<dbReference type="PROSITE" id="PS50112">
    <property type="entry name" value="PAS"/>
    <property type="match status" value="1"/>
</dbReference>
<keyword evidence="7" id="KW-0067">ATP-binding</keyword>
<keyword evidence="9" id="KW-0812">Transmembrane</keyword>
<evidence type="ECO:0000256" key="2">
    <source>
        <dbReference type="ARBA" id="ARBA00004370"/>
    </source>
</evidence>
<dbReference type="InterPro" id="IPR000014">
    <property type="entry name" value="PAS"/>
</dbReference>
<dbReference type="GO" id="GO:0005524">
    <property type="term" value="F:ATP binding"/>
    <property type="evidence" value="ECO:0007669"/>
    <property type="project" value="UniProtKB-KW"/>
</dbReference>
<feature type="domain" description="PAS" evidence="10">
    <location>
        <begin position="371"/>
        <end position="422"/>
    </location>
</feature>
<keyword evidence="4" id="KW-0808">Transferase</keyword>
<dbReference type="CDD" id="cd01949">
    <property type="entry name" value="GGDEF"/>
    <property type="match status" value="1"/>
</dbReference>
<evidence type="ECO:0000256" key="4">
    <source>
        <dbReference type="ARBA" id="ARBA00022679"/>
    </source>
</evidence>
<evidence type="ECO:0000259" key="12">
    <source>
        <dbReference type="PROSITE" id="PS50887"/>
    </source>
</evidence>
<evidence type="ECO:0000313" key="14">
    <source>
        <dbReference type="Proteomes" id="UP000267448"/>
    </source>
</evidence>
<dbReference type="GO" id="GO:0016020">
    <property type="term" value="C:membrane"/>
    <property type="evidence" value="ECO:0007669"/>
    <property type="project" value="UniProtKB-SubCell"/>
</dbReference>
<dbReference type="Pfam" id="PF08447">
    <property type="entry name" value="PAS_3"/>
    <property type="match status" value="1"/>
</dbReference>
<dbReference type="GO" id="GO:0016301">
    <property type="term" value="F:kinase activity"/>
    <property type="evidence" value="ECO:0007669"/>
    <property type="project" value="UniProtKB-KW"/>
</dbReference>
<evidence type="ECO:0000259" key="11">
    <source>
        <dbReference type="PROSITE" id="PS50113"/>
    </source>
</evidence>
<evidence type="ECO:0000256" key="8">
    <source>
        <dbReference type="ARBA" id="ARBA00023012"/>
    </source>
</evidence>
<dbReference type="AlphaFoldDB" id="A0A431WS10"/>
<keyword evidence="6" id="KW-0418">Kinase</keyword>
<keyword evidence="8" id="KW-0902">Two-component regulatory system</keyword>
<dbReference type="SUPFAM" id="SSF55073">
    <property type="entry name" value="Nucleotide cyclase"/>
    <property type="match status" value="1"/>
</dbReference>
<organism evidence="13 14">
    <name type="scientific">Shewanella canadensis</name>
    <dbReference type="NCBI Taxonomy" id="271096"/>
    <lineage>
        <taxon>Bacteria</taxon>
        <taxon>Pseudomonadati</taxon>
        <taxon>Pseudomonadota</taxon>
        <taxon>Gammaproteobacteria</taxon>
        <taxon>Alteromonadales</taxon>
        <taxon>Shewanellaceae</taxon>
        <taxon>Shewanella</taxon>
    </lineage>
</organism>
<keyword evidence="9" id="KW-0472">Membrane</keyword>
<evidence type="ECO:0000256" key="1">
    <source>
        <dbReference type="ARBA" id="ARBA00001946"/>
    </source>
</evidence>
<dbReference type="SUPFAM" id="SSF103190">
    <property type="entry name" value="Sensory domain-like"/>
    <property type="match status" value="1"/>
</dbReference>
<dbReference type="SUPFAM" id="SSF55785">
    <property type="entry name" value="PYP-like sensor domain (PAS domain)"/>
    <property type="match status" value="1"/>
</dbReference>
<dbReference type="NCBIfam" id="TIGR00229">
    <property type="entry name" value="sensory_box"/>
    <property type="match status" value="1"/>
</dbReference>
<dbReference type="InterPro" id="IPR029151">
    <property type="entry name" value="Sensor-like_sf"/>
</dbReference>
<feature type="transmembrane region" description="Helical" evidence="9">
    <location>
        <begin position="20"/>
        <end position="45"/>
    </location>
</feature>
<feature type="domain" description="PAC" evidence="11">
    <location>
        <begin position="425"/>
        <end position="477"/>
    </location>
</feature>
<dbReference type="CDD" id="cd00130">
    <property type="entry name" value="PAS"/>
    <property type="match status" value="1"/>
</dbReference>
<dbReference type="InterPro" id="IPR029787">
    <property type="entry name" value="Nucleotide_cyclase"/>
</dbReference>
<accession>A0A431WS10</accession>
<evidence type="ECO:0000256" key="6">
    <source>
        <dbReference type="ARBA" id="ARBA00022777"/>
    </source>
</evidence>
<dbReference type="InterPro" id="IPR043128">
    <property type="entry name" value="Rev_trsase/Diguanyl_cyclase"/>
</dbReference>
<comment type="subcellular location">
    <subcellularLocation>
        <location evidence="2">Membrane</location>
    </subcellularLocation>
</comment>
<evidence type="ECO:0000256" key="3">
    <source>
        <dbReference type="ARBA" id="ARBA00022553"/>
    </source>
</evidence>
<comment type="cofactor">
    <cofactor evidence="1">
        <name>Mg(2+)</name>
        <dbReference type="ChEBI" id="CHEBI:18420"/>
    </cofactor>
</comment>
<dbReference type="Gene3D" id="3.30.450.20">
    <property type="entry name" value="PAS domain"/>
    <property type="match status" value="2"/>
</dbReference>
<dbReference type="InterPro" id="IPR052163">
    <property type="entry name" value="DGC-Regulatory_Protein"/>
</dbReference>
<dbReference type="Proteomes" id="UP000267448">
    <property type="component" value="Unassembled WGS sequence"/>
</dbReference>
<evidence type="ECO:0000259" key="10">
    <source>
        <dbReference type="PROSITE" id="PS50112"/>
    </source>
</evidence>
<keyword evidence="5" id="KW-0547">Nucleotide-binding</keyword>
<keyword evidence="14" id="KW-1185">Reference proteome</keyword>
<reference evidence="13 14" key="1">
    <citation type="submission" date="2018-12" db="EMBL/GenBank/DDBJ databases">
        <authorList>
            <person name="Yu L."/>
        </authorList>
    </citation>
    <scope>NUCLEOTIDE SEQUENCE [LARGE SCALE GENOMIC DNA]</scope>
    <source>
        <strain evidence="13 14">HAW-EB2</strain>
    </source>
</reference>
<dbReference type="Pfam" id="PF21623">
    <property type="entry name" value="HK_sensor_dom_bact"/>
    <property type="match status" value="1"/>
</dbReference>
<dbReference type="OrthoDB" id="9812260at2"/>
<dbReference type="InterPro" id="IPR048760">
    <property type="entry name" value="VP0354-like_sensor_dom"/>
</dbReference>
<evidence type="ECO:0000313" key="13">
    <source>
        <dbReference type="EMBL" id="RTR38005.1"/>
    </source>
</evidence>
<dbReference type="InterPro" id="IPR013655">
    <property type="entry name" value="PAS_fold_3"/>
</dbReference>
<dbReference type="RefSeq" id="WP_126521176.1">
    <property type="nucleotide sequence ID" value="NZ_RXNU01000008.1"/>
</dbReference>
<name>A0A431WS10_9GAMM</name>
<dbReference type="PANTHER" id="PTHR46663">
    <property type="entry name" value="DIGUANYLATE CYCLASE DGCT-RELATED"/>
    <property type="match status" value="1"/>
</dbReference>
<evidence type="ECO:0000256" key="9">
    <source>
        <dbReference type="SAM" id="Phobius"/>
    </source>
</evidence>
<feature type="transmembrane region" description="Helical" evidence="9">
    <location>
        <begin position="315"/>
        <end position="339"/>
    </location>
</feature>
<dbReference type="SMART" id="SM00086">
    <property type="entry name" value="PAC"/>
    <property type="match status" value="1"/>
</dbReference>
<comment type="caution">
    <text evidence="13">The sequence shown here is derived from an EMBL/GenBank/DDBJ whole genome shotgun (WGS) entry which is preliminary data.</text>
</comment>
<dbReference type="Gene3D" id="3.30.70.270">
    <property type="match status" value="1"/>
</dbReference>
<keyword evidence="3" id="KW-0597">Phosphoprotein</keyword>
<protein>
    <submittedName>
        <fullName evidence="13">Diguanylate cyclase</fullName>
    </submittedName>
</protein>
<dbReference type="PROSITE" id="PS50887">
    <property type="entry name" value="GGDEF"/>
    <property type="match status" value="1"/>
</dbReference>
<evidence type="ECO:0000256" key="7">
    <source>
        <dbReference type="ARBA" id="ARBA00022840"/>
    </source>
</evidence>
<dbReference type="InterPro" id="IPR035965">
    <property type="entry name" value="PAS-like_dom_sf"/>
</dbReference>
<feature type="domain" description="GGDEF" evidence="12">
    <location>
        <begin position="505"/>
        <end position="634"/>
    </location>
</feature>
<dbReference type="InterPro" id="IPR000700">
    <property type="entry name" value="PAS-assoc_C"/>
</dbReference>
<dbReference type="NCBIfam" id="TIGR00254">
    <property type="entry name" value="GGDEF"/>
    <property type="match status" value="1"/>
</dbReference>
<dbReference type="PANTHER" id="PTHR46663:SF4">
    <property type="entry name" value="DIGUANYLATE CYCLASE DGCT-RELATED"/>
    <property type="match status" value="1"/>
</dbReference>
<dbReference type="InterPro" id="IPR000160">
    <property type="entry name" value="GGDEF_dom"/>
</dbReference>
<dbReference type="Pfam" id="PF00990">
    <property type="entry name" value="GGDEF"/>
    <property type="match status" value="1"/>
</dbReference>
<evidence type="ECO:0000256" key="5">
    <source>
        <dbReference type="ARBA" id="ARBA00022741"/>
    </source>
</evidence>
<dbReference type="FunFam" id="3.30.70.270:FF:000001">
    <property type="entry name" value="Diguanylate cyclase domain protein"/>
    <property type="match status" value="1"/>
</dbReference>
<sequence length="634" mass="71864">MKGTLGSSNSSTSIIRRRYYWIFTLFFLLFGTLVAVITSLINYNIQYTNIESEIREKVAAEKAVKYELLNEFMQHAENVVGAIATSELTLKYLSSNSSDARYNLNHLLLAATVSNDSFMQLRFIESSGMEAVRVDRTKGEDMPVIVAEEKLQNKKERYYFREAAHLSEGAYWHSHFDLNMEHGQIEMPIRPTFRIATPVFSQNQFSGLIVANISIDTLLSTLGASSDFDVYIIDKDGEFILHPSYVLAWSRYLPDRPNVFTQFPEFGSSVLELKDTREGDHFTFSISEILMNDDEAFVMAVPRKSLLAKFKKNNMLTAGLTALTVLLVSLVLSGLVAIIPARLQSKLSDAYFKIKNYAEIINRYVITSSTDRAGHILSTSAALSEVYGFSAEEMKGKRHNIVKHPDTPAETHEDIWRTILQGKTWHGEIKDKAKNGSSFWLNHVITPDFDFNGKITGFTSVSHDITDKKEIERLSVTDTLTGLNNRRRLDDLFSHEFDRFNRYERQFAMILLDVDHFKQVNDKFGHKVGDKVLIEMGQLLALNVRKNDLVGRWGGEEFLLICPETSIDGAIKLAEKIRIIIEETDFPEVGNVTASFGVTASIKDDSDEDMFIRADNALYTAKRDGRNCVVHLTL</sequence>
<dbReference type="PROSITE" id="PS50113">
    <property type="entry name" value="PAC"/>
    <property type="match status" value="1"/>
</dbReference>
<dbReference type="GO" id="GO:0000160">
    <property type="term" value="P:phosphorelay signal transduction system"/>
    <property type="evidence" value="ECO:0007669"/>
    <property type="project" value="UniProtKB-KW"/>
</dbReference>
<dbReference type="SMART" id="SM00267">
    <property type="entry name" value="GGDEF"/>
    <property type="match status" value="1"/>
</dbReference>
<dbReference type="InterPro" id="IPR001610">
    <property type="entry name" value="PAC"/>
</dbReference>